<comment type="caution">
    <text evidence="3">The sequence shown here is derived from an EMBL/GenBank/DDBJ whole genome shotgun (WGS) entry which is preliminary data.</text>
</comment>
<proteinExistence type="predicted"/>
<gene>
    <name evidence="3" type="ORF">FGO68_gene2554</name>
</gene>
<feature type="region of interest" description="Disordered" evidence="2">
    <location>
        <begin position="762"/>
        <end position="807"/>
    </location>
</feature>
<dbReference type="OrthoDB" id="10691589at2759"/>
<feature type="region of interest" description="Disordered" evidence="2">
    <location>
        <begin position="939"/>
        <end position="1008"/>
    </location>
</feature>
<accession>A0A8J8P4J2</accession>
<name>A0A8J8P4J2_HALGN</name>
<sequence>MPGLIIYSKMNDPTITLSDQTSDLAAILQQNIRISNLVIHRKNKKAPPTQRQNYSIPLVSTNEDSHAVLYQKNANKRGASVMKANVGLLTGREDPYESAAYLTKRDAETQQSLSHIRASKSSSRELKRSLTPIIAGFQQKTSGIGQDEVKTLKTRGQLDLYNAHFQDEMNLLGSKEGLVVLPFKLSTMKKSRQEAIMPLTNNQIKSLTENKPFNSTIRQLPLISHQEDQGSRKRLLQNNSSTRNGYDELKAHMISSLSAGRQSTLNKQSFMGMIEKVKQQALKYNSNFSLNNADLAENNEYKLSCMVPEIMDSLNERDSSVGKDVTTIVKVDNYERVSLLNSQRSKLSLAATLNQKNIKAMARKLDVQEMEFDELKRTVAKDPTSQFDFAKQTYGLYENLLFQLLSHLQRSTTSFDEEFLSLFERSMNGINLANQHFNKLIHSINDDYLTEISDLNRKITHLEDTLTKTRSQLLEESQMFTDQSKKTLEAQVKDFLSHPDQALSSYDKLRDQIFYVMEDSQYSGVNGDLKEIFSFLNFYKHVHKELVIETQRIGENEGEMTDKDLVIENLAGDVDSKMKETQVHTAKKVLQRYYRNIKWVDEGCQTISEEDQIEELKMLCRDKDDTIRILNQQAIEAAISIKQFEDKCEGADAKLYEVQSQLKVKSKNLEDLFEEYQQYMKDTDIMRNKFQDIKDELADMKRDRNVLKEEISKLKIQLKMQQMVTQKSLVTQLTNASLDTTKQQEPQAVKHDNLQQQASFKQQLTLPQSQQERNTTSRASVSRDEELSEEPVSNGRNSKVRQSLASSVNNRLSGQIEVSKLADNKVATYHNEYRDATNANRKSQQSQREQKRDESFDSQASSLRVKVQVSNARETKAVTDNKDINQLMPPNHAKKQTNTSVKKEQTREVPAKQVTQQKSPNKKEDFIKIDKVGEITLGENGDDIFRSQNPLKSDRSGGGIIRSERDISNKGKSNPSPVEPKRIINLSDPANRSPGRSAAKDNVPRFSNGQIGQLISNLDKYEQTYDSARNEGGINEQAEFTINRQSSGNDLKTITMTERSLITPLSVPALYIQPKPIVSLQKYKDGLTETSQIIDKFLEGKRGHRNVCICHCVDKGVQAGFDNGKYKVGKTIQTQTKLTGNIRDQAITKEVQVEARADLIDREIERDNIEIKNIKKLYGQLSTSRLSKKPSHSPSPLNTNRNHPTVKIYHNNKVDQESQTDCKIVVKSSIGGGGDAFAKEIATPKHHNLLFYDKKEAFTSTRLM</sequence>
<feature type="compositionally biased region" description="Polar residues" evidence="2">
    <location>
        <begin position="857"/>
        <end position="872"/>
    </location>
</feature>
<dbReference type="Proteomes" id="UP000785679">
    <property type="component" value="Unassembled WGS sequence"/>
</dbReference>
<evidence type="ECO:0000313" key="4">
    <source>
        <dbReference type="Proteomes" id="UP000785679"/>
    </source>
</evidence>
<dbReference type="AlphaFoldDB" id="A0A8J8P4J2"/>
<feature type="compositionally biased region" description="Polar residues" evidence="2">
    <location>
        <begin position="762"/>
        <end position="780"/>
    </location>
</feature>
<dbReference type="EMBL" id="RRYP01001489">
    <property type="protein sequence ID" value="TNV85889.1"/>
    <property type="molecule type" value="Genomic_DNA"/>
</dbReference>
<evidence type="ECO:0000256" key="1">
    <source>
        <dbReference type="SAM" id="Coils"/>
    </source>
</evidence>
<feature type="coiled-coil region" evidence="1">
    <location>
        <begin position="662"/>
        <end position="717"/>
    </location>
</feature>
<keyword evidence="4" id="KW-1185">Reference proteome</keyword>
<evidence type="ECO:0000313" key="3">
    <source>
        <dbReference type="EMBL" id="TNV85889.1"/>
    </source>
</evidence>
<reference evidence="3" key="1">
    <citation type="submission" date="2019-06" db="EMBL/GenBank/DDBJ databases">
        <authorList>
            <person name="Zheng W."/>
        </authorList>
    </citation>
    <scope>NUCLEOTIDE SEQUENCE</scope>
    <source>
        <strain evidence="3">QDHG01</strain>
    </source>
</reference>
<feature type="region of interest" description="Disordered" evidence="2">
    <location>
        <begin position="1182"/>
        <end position="1204"/>
    </location>
</feature>
<feature type="region of interest" description="Disordered" evidence="2">
    <location>
        <begin position="831"/>
        <end position="926"/>
    </location>
</feature>
<feature type="coiled-coil region" evidence="1">
    <location>
        <begin position="445"/>
        <end position="472"/>
    </location>
</feature>
<keyword evidence="1" id="KW-0175">Coiled coil</keyword>
<feature type="compositionally biased region" description="Basic and acidic residues" evidence="2">
    <location>
        <begin position="873"/>
        <end position="883"/>
    </location>
</feature>
<feature type="compositionally biased region" description="Polar residues" evidence="2">
    <location>
        <begin position="794"/>
        <end position="807"/>
    </location>
</feature>
<protein>
    <submittedName>
        <fullName evidence="3">Uncharacterized protein</fullName>
    </submittedName>
</protein>
<evidence type="ECO:0000256" key="2">
    <source>
        <dbReference type="SAM" id="MobiDB-lite"/>
    </source>
</evidence>
<organism evidence="3 4">
    <name type="scientific">Halteria grandinella</name>
    <dbReference type="NCBI Taxonomy" id="5974"/>
    <lineage>
        <taxon>Eukaryota</taxon>
        <taxon>Sar</taxon>
        <taxon>Alveolata</taxon>
        <taxon>Ciliophora</taxon>
        <taxon>Intramacronucleata</taxon>
        <taxon>Spirotrichea</taxon>
        <taxon>Stichotrichia</taxon>
        <taxon>Sporadotrichida</taxon>
        <taxon>Halteriidae</taxon>
        <taxon>Halteria</taxon>
    </lineage>
</organism>
<feature type="compositionally biased region" description="Basic and acidic residues" evidence="2">
    <location>
        <begin position="901"/>
        <end position="910"/>
    </location>
</feature>